<evidence type="ECO:0000313" key="2">
    <source>
        <dbReference type="Proteomes" id="UP000598996"/>
    </source>
</evidence>
<organism evidence="1 2">
    <name type="scientific">Paractinoplanes lichenicola</name>
    <dbReference type="NCBI Taxonomy" id="2802976"/>
    <lineage>
        <taxon>Bacteria</taxon>
        <taxon>Bacillati</taxon>
        <taxon>Actinomycetota</taxon>
        <taxon>Actinomycetes</taxon>
        <taxon>Micromonosporales</taxon>
        <taxon>Micromonosporaceae</taxon>
        <taxon>Paractinoplanes</taxon>
    </lineage>
</organism>
<keyword evidence="2" id="KW-1185">Reference proteome</keyword>
<protein>
    <submittedName>
        <fullName evidence="1">Uncharacterized protein</fullName>
    </submittedName>
</protein>
<comment type="caution">
    <text evidence="1">The sequence shown here is derived from an EMBL/GenBank/DDBJ whole genome shotgun (WGS) entry which is preliminary data.</text>
</comment>
<reference evidence="1 2" key="1">
    <citation type="submission" date="2021-01" db="EMBL/GenBank/DDBJ databases">
        <title>Actinoplanes sp. nov. LDG1-01 isolated from lichen.</title>
        <authorList>
            <person name="Saeng-In P."/>
            <person name="Phongsopitanun W."/>
            <person name="Kanchanasin P."/>
            <person name="Yuki M."/>
            <person name="Kudo T."/>
            <person name="Ohkuma M."/>
            <person name="Tanasupawat S."/>
        </authorList>
    </citation>
    <scope>NUCLEOTIDE SEQUENCE [LARGE SCALE GENOMIC DNA]</scope>
    <source>
        <strain evidence="1 2">LDG1-01</strain>
    </source>
</reference>
<dbReference type="RefSeq" id="WP_202996525.1">
    <property type="nucleotide sequence ID" value="NZ_JAENHO010000012.1"/>
</dbReference>
<sequence>MKRANVRMRHRIDDGRDASAAEALGIGSTVLLDRSANQCGTADRRLFERLAMQGFAGPEYEVFYARTVVYGQRVCVAWIRNGTMQRECAERDRPVDALPPELDVQDLAIGTAVCGAALFHRAALLEGGWSPVGEASMATMCIDSCVRAYPAVLRRWASHDLPPSDPYPSRPGCDASDLHKLMAQSSFGTLPPGLDGPASGSR</sequence>
<gene>
    <name evidence="1" type="ORF">JKJ07_36460</name>
</gene>
<dbReference type="Proteomes" id="UP000598996">
    <property type="component" value="Unassembled WGS sequence"/>
</dbReference>
<evidence type="ECO:0000313" key="1">
    <source>
        <dbReference type="EMBL" id="MBL7259827.1"/>
    </source>
</evidence>
<accession>A0ABS1VZF1</accession>
<name>A0ABS1VZF1_9ACTN</name>
<proteinExistence type="predicted"/>
<dbReference type="EMBL" id="JAENHO010000012">
    <property type="protein sequence ID" value="MBL7259827.1"/>
    <property type="molecule type" value="Genomic_DNA"/>
</dbReference>